<dbReference type="AlphaFoldDB" id="A0A2T1D8S5"/>
<keyword evidence="2" id="KW-1185">Reference proteome</keyword>
<name>A0A2T1D8S5_9CYAN</name>
<proteinExistence type="predicted"/>
<protein>
    <recommendedName>
        <fullName evidence="3">DUF4351 domain-containing protein</fullName>
    </recommendedName>
</protein>
<evidence type="ECO:0000313" key="1">
    <source>
        <dbReference type="EMBL" id="PSB16909.1"/>
    </source>
</evidence>
<dbReference type="STRING" id="1920490.GCA_001895925_02051"/>
<reference evidence="1 2" key="1">
    <citation type="submission" date="2018-02" db="EMBL/GenBank/DDBJ databases">
        <authorList>
            <person name="Cohen D.B."/>
            <person name="Kent A.D."/>
        </authorList>
    </citation>
    <scope>NUCLEOTIDE SEQUENCE [LARGE SCALE GENOMIC DNA]</scope>
    <source>
        <strain evidence="1 2">ULC007</strain>
    </source>
</reference>
<reference evidence="1 2" key="2">
    <citation type="submission" date="2018-03" db="EMBL/GenBank/DDBJ databases">
        <title>The ancient ancestry and fast evolution of plastids.</title>
        <authorList>
            <person name="Moore K.R."/>
            <person name="Magnabosco C."/>
            <person name="Momper L."/>
            <person name="Gold D.A."/>
            <person name="Bosak T."/>
            <person name="Fournier G.P."/>
        </authorList>
    </citation>
    <scope>NUCLEOTIDE SEQUENCE [LARGE SCALE GENOMIC DNA]</scope>
    <source>
        <strain evidence="1 2">ULC007</strain>
    </source>
</reference>
<evidence type="ECO:0008006" key="3">
    <source>
        <dbReference type="Google" id="ProtNLM"/>
    </source>
</evidence>
<organism evidence="1 2">
    <name type="scientific">Phormidesmis priestleyi ULC007</name>
    <dbReference type="NCBI Taxonomy" id="1920490"/>
    <lineage>
        <taxon>Bacteria</taxon>
        <taxon>Bacillati</taxon>
        <taxon>Cyanobacteriota</taxon>
        <taxon>Cyanophyceae</taxon>
        <taxon>Leptolyngbyales</taxon>
        <taxon>Leptolyngbyaceae</taxon>
        <taxon>Phormidesmis</taxon>
    </lineage>
</organism>
<comment type="caution">
    <text evidence="1">The sequence shown here is derived from an EMBL/GenBank/DDBJ whole genome shotgun (WGS) entry which is preliminary data.</text>
</comment>
<sequence>MVIHQLPKTPDTLWLRLLGRGKIQQQAVEEILSLPNDDPRRFQTLNLLITWRITMRVEDLDEEDQISFMAINQAYLQWEREIIERGKQEGRQEGTQMGQRLVVENLLKARFGEMDDRLTTLIPTILTFSAEEYTPLLLQLSREQLLDRFQGQSE</sequence>
<gene>
    <name evidence="1" type="ORF">C7B65_20245</name>
</gene>
<dbReference type="Proteomes" id="UP000238634">
    <property type="component" value="Unassembled WGS sequence"/>
</dbReference>
<accession>A0A2T1D8S5</accession>
<evidence type="ECO:0000313" key="2">
    <source>
        <dbReference type="Proteomes" id="UP000238634"/>
    </source>
</evidence>
<dbReference type="EMBL" id="PVWG01000035">
    <property type="protein sequence ID" value="PSB16909.1"/>
    <property type="molecule type" value="Genomic_DNA"/>
</dbReference>